<accession>A0A6C0BIK3</accession>
<keyword evidence="1" id="KW-0812">Transmembrane</keyword>
<feature type="transmembrane region" description="Helical" evidence="1">
    <location>
        <begin position="127"/>
        <end position="147"/>
    </location>
</feature>
<proteinExistence type="predicted"/>
<evidence type="ECO:0000256" key="1">
    <source>
        <dbReference type="SAM" id="Phobius"/>
    </source>
</evidence>
<reference evidence="2" key="1">
    <citation type="journal article" date="2020" name="Nature">
        <title>Giant virus diversity and host interactions through global metagenomics.</title>
        <authorList>
            <person name="Schulz F."/>
            <person name="Roux S."/>
            <person name="Paez-Espino D."/>
            <person name="Jungbluth S."/>
            <person name="Walsh D.A."/>
            <person name="Denef V.J."/>
            <person name="McMahon K.D."/>
            <person name="Konstantinidis K.T."/>
            <person name="Eloe-Fadrosh E.A."/>
            <person name="Kyrpides N.C."/>
            <person name="Woyke T."/>
        </authorList>
    </citation>
    <scope>NUCLEOTIDE SEQUENCE</scope>
    <source>
        <strain evidence="2">GVMAG-M-3300013006-15</strain>
    </source>
</reference>
<dbReference type="EMBL" id="MN739162">
    <property type="protein sequence ID" value="QHS91544.1"/>
    <property type="molecule type" value="Genomic_DNA"/>
</dbReference>
<protein>
    <submittedName>
        <fullName evidence="2">Uncharacterized protein</fullName>
    </submittedName>
</protein>
<keyword evidence="1" id="KW-1133">Transmembrane helix</keyword>
<keyword evidence="1" id="KW-0472">Membrane</keyword>
<feature type="transmembrane region" description="Helical" evidence="1">
    <location>
        <begin position="159"/>
        <end position="176"/>
    </location>
</feature>
<sequence length="248" mass="27921">MSDYQSLLINASMAVNDIEKIEFKSELLRDPVKAQQYAQDRQDKVANETIQIKRGNFQKAYYDMGRYMDMDHHARYYDTRNTDLANAQNNIIQLASANTTSMTFDTSNTRRQFLINEWYAQNKLESLFFLQVAFLALVASLLVLMLGKMNIFPYLFGKYIIFIIAATAAIIGVYRFNYTRYTRDVQYWNKRSFGGNPSAMKAENLCKLATDAANAGATFADNAIGMTTGIDINMTPAGGPPNGGAIPQ</sequence>
<evidence type="ECO:0000313" key="2">
    <source>
        <dbReference type="EMBL" id="QHS91544.1"/>
    </source>
</evidence>
<dbReference type="AlphaFoldDB" id="A0A6C0BIK3"/>
<organism evidence="2">
    <name type="scientific">viral metagenome</name>
    <dbReference type="NCBI Taxonomy" id="1070528"/>
    <lineage>
        <taxon>unclassified sequences</taxon>
        <taxon>metagenomes</taxon>
        <taxon>organismal metagenomes</taxon>
    </lineage>
</organism>
<name>A0A6C0BIK3_9ZZZZ</name>